<dbReference type="RefSeq" id="WP_008519578.1">
    <property type="nucleotide sequence ID" value="NZ_CM001376.1"/>
</dbReference>
<dbReference type="EMBL" id="CM001376">
    <property type="protein sequence ID" value="EHM13821.1"/>
    <property type="molecule type" value="Genomic_DNA"/>
</dbReference>
<protein>
    <submittedName>
        <fullName evidence="2">Uridine phosphorylase</fullName>
    </submittedName>
</protein>
<dbReference type="HOGENOM" id="CLU_068457_0_0_0"/>
<dbReference type="Proteomes" id="UP000003806">
    <property type="component" value="Chromosome"/>
</dbReference>
<gene>
    <name evidence="2" type="ORF">JonanDRAFT_1457</name>
</gene>
<dbReference type="Pfam" id="PF01048">
    <property type="entry name" value="PNP_UDP_1"/>
    <property type="match status" value="1"/>
</dbReference>
<dbReference type="AlphaFoldDB" id="H0UIZ4"/>
<dbReference type="Gene3D" id="3.40.50.1580">
    <property type="entry name" value="Nucleoside phosphorylase domain"/>
    <property type="match status" value="1"/>
</dbReference>
<accession>H0UIZ4</accession>
<dbReference type="OrthoDB" id="9772602at2"/>
<name>H0UIZ4_9BACT</name>
<evidence type="ECO:0000313" key="3">
    <source>
        <dbReference type="Proteomes" id="UP000003806"/>
    </source>
</evidence>
<dbReference type="InterPro" id="IPR035994">
    <property type="entry name" value="Nucleoside_phosphorylase_sf"/>
</dbReference>
<proteinExistence type="predicted"/>
<dbReference type="eggNOG" id="COG2820">
    <property type="taxonomic scope" value="Bacteria"/>
</dbReference>
<dbReference type="GO" id="GO:0003824">
    <property type="term" value="F:catalytic activity"/>
    <property type="evidence" value="ECO:0007669"/>
    <property type="project" value="InterPro"/>
</dbReference>
<dbReference type="InterPro" id="IPR000845">
    <property type="entry name" value="Nucleoside_phosphorylase_d"/>
</dbReference>
<dbReference type="PANTHER" id="PTHR43691:SF13">
    <property type="entry name" value="URIDINE PHOSPHORYLASE"/>
    <property type="match status" value="1"/>
</dbReference>
<sequence>MSWKSDSERPEQEGCQFHIRVKPGDAAPYAVLPGDPARTDLIAQGWDDARLVANNREHRTFTGTLRGVPVTACSTGVGGPSASNAIEELARLGTHTFIRVGTCGALRAEIQPGDLIVNCAAIRHDGTSDLYAPAAYPAAASYDVTAALIEACDRLGYRCHVGVTCSTASFYAGQARPGFGGFKTSSTEHLISDLTAMGVLNFEMEAATLFTLCSLFGLRSGCVCTAIANRVTGQLIETGIEKSVAAANEALLILAGRDEICRRENKPYWHGGLR</sequence>
<reference evidence="2 3" key="1">
    <citation type="submission" date="2011-11" db="EMBL/GenBank/DDBJ databases">
        <title>The Noncontiguous Finished genome of Jonquetella anthropi DSM 22815.</title>
        <authorList>
            <consortium name="US DOE Joint Genome Institute (JGI-PGF)"/>
            <person name="Lucas S."/>
            <person name="Copeland A."/>
            <person name="Lapidus A."/>
            <person name="Glavina del Rio T."/>
            <person name="Dalin E."/>
            <person name="Tice H."/>
            <person name="Bruce D."/>
            <person name="Goodwin L."/>
            <person name="Pitluck S."/>
            <person name="Peters L."/>
            <person name="Mikhailova N."/>
            <person name="Held B."/>
            <person name="Kyrpides N."/>
            <person name="Mavromatis K."/>
            <person name="Ivanova N."/>
            <person name="Markowitz V."/>
            <person name="Cheng J.-F."/>
            <person name="Hugenholtz P."/>
            <person name="Woyke T."/>
            <person name="Wu D."/>
            <person name="Gronow S."/>
            <person name="Wellnitz S."/>
            <person name="Brambilla E."/>
            <person name="Klenk H.-P."/>
            <person name="Eisen J.A."/>
        </authorList>
    </citation>
    <scope>NUCLEOTIDE SEQUENCE [LARGE SCALE GENOMIC DNA]</scope>
    <source>
        <strain evidence="2 3">DSM 22815</strain>
    </source>
</reference>
<keyword evidence="3" id="KW-1185">Reference proteome</keyword>
<evidence type="ECO:0000313" key="2">
    <source>
        <dbReference type="EMBL" id="EHM13821.1"/>
    </source>
</evidence>
<feature type="domain" description="Nucleoside phosphorylase" evidence="1">
    <location>
        <begin position="29"/>
        <end position="233"/>
    </location>
</feature>
<dbReference type="GO" id="GO:0005829">
    <property type="term" value="C:cytosol"/>
    <property type="evidence" value="ECO:0007669"/>
    <property type="project" value="TreeGrafter"/>
</dbReference>
<dbReference type="CDD" id="cd17767">
    <property type="entry name" value="UP_EcUdp-like"/>
    <property type="match status" value="1"/>
</dbReference>
<dbReference type="STRING" id="885272.JonanDRAFT_1457"/>
<evidence type="ECO:0000259" key="1">
    <source>
        <dbReference type="Pfam" id="PF01048"/>
    </source>
</evidence>
<dbReference type="PANTHER" id="PTHR43691">
    <property type="entry name" value="URIDINE PHOSPHORYLASE"/>
    <property type="match status" value="1"/>
</dbReference>
<dbReference type="GO" id="GO:0009116">
    <property type="term" value="P:nucleoside metabolic process"/>
    <property type="evidence" value="ECO:0007669"/>
    <property type="project" value="InterPro"/>
</dbReference>
<organism evidence="2 3">
    <name type="scientific">Jonquetella anthropi DSM 22815</name>
    <dbReference type="NCBI Taxonomy" id="885272"/>
    <lineage>
        <taxon>Bacteria</taxon>
        <taxon>Thermotogati</taxon>
        <taxon>Synergistota</taxon>
        <taxon>Synergistia</taxon>
        <taxon>Synergistales</taxon>
        <taxon>Dethiosulfovibrionaceae</taxon>
        <taxon>Jonquetella</taxon>
    </lineage>
</organism>
<dbReference type="SUPFAM" id="SSF53167">
    <property type="entry name" value="Purine and uridine phosphorylases"/>
    <property type="match status" value="1"/>
</dbReference>